<dbReference type="Gene3D" id="3.40.50.1110">
    <property type="entry name" value="SGNH hydrolase"/>
    <property type="match status" value="1"/>
</dbReference>
<evidence type="ECO:0000313" key="3">
    <source>
        <dbReference type="Proteomes" id="UP001526426"/>
    </source>
</evidence>
<dbReference type="EMBL" id="JAIHOM010000236">
    <property type="protein sequence ID" value="MCW6039013.1"/>
    <property type="molecule type" value="Genomic_DNA"/>
</dbReference>
<dbReference type="InterPro" id="IPR051532">
    <property type="entry name" value="Ester_Hydrolysis_Enzymes"/>
</dbReference>
<comment type="caution">
    <text evidence="2">The sequence shown here is derived from an EMBL/GenBank/DDBJ whole genome shotgun (WGS) entry which is preliminary data.</text>
</comment>
<accession>A0ABT3LBY5</accession>
<dbReference type="PANTHER" id="PTHR30383:SF5">
    <property type="entry name" value="SGNH HYDROLASE-TYPE ESTERASE DOMAIN-CONTAINING PROTEIN"/>
    <property type="match status" value="1"/>
</dbReference>
<feature type="transmembrane region" description="Helical" evidence="1">
    <location>
        <begin position="21"/>
        <end position="42"/>
    </location>
</feature>
<dbReference type="Proteomes" id="UP001526426">
    <property type="component" value="Unassembled WGS sequence"/>
</dbReference>
<reference evidence="2 3" key="1">
    <citation type="submission" date="2021-08" db="EMBL/GenBank/DDBJ databases">
        <title>Draft genome sequence of Spirulina subsalsa with high tolerance to salinity and hype-accumulation of phycocyanin.</title>
        <authorList>
            <person name="Pei H."/>
            <person name="Jiang L."/>
        </authorList>
    </citation>
    <scope>NUCLEOTIDE SEQUENCE [LARGE SCALE GENOMIC DNA]</scope>
    <source>
        <strain evidence="2 3">FACHB-351</strain>
    </source>
</reference>
<keyword evidence="1" id="KW-0472">Membrane</keyword>
<dbReference type="InterPro" id="IPR001087">
    <property type="entry name" value="GDSL"/>
</dbReference>
<gene>
    <name evidence="2" type="ORF">K4A83_22575</name>
</gene>
<evidence type="ECO:0000256" key="1">
    <source>
        <dbReference type="SAM" id="Phobius"/>
    </source>
</evidence>
<dbReference type="GO" id="GO:0016787">
    <property type="term" value="F:hydrolase activity"/>
    <property type="evidence" value="ECO:0007669"/>
    <property type="project" value="UniProtKB-KW"/>
</dbReference>
<proteinExistence type="predicted"/>
<dbReference type="RefSeq" id="WP_265266965.1">
    <property type="nucleotide sequence ID" value="NZ_JAIHOM010000236.1"/>
</dbReference>
<organism evidence="2 3">
    <name type="scientific">Spirulina subsalsa FACHB-351</name>
    <dbReference type="NCBI Taxonomy" id="234711"/>
    <lineage>
        <taxon>Bacteria</taxon>
        <taxon>Bacillati</taxon>
        <taxon>Cyanobacteriota</taxon>
        <taxon>Cyanophyceae</taxon>
        <taxon>Spirulinales</taxon>
        <taxon>Spirulinaceae</taxon>
        <taxon>Spirulina</taxon>
    </lineage>
</organism>
<evidence type="ECO:0000313" key="2">
    <source>
        <dbReference type="EMBL" id="MCW6039013.1"/>
    </source>
</evidence>
<sequence length="457" mass="52122">MFKSYKNPYYSRRRKRFAFPWKLIAFIVIGLIVLELLTRLFLGLTTPRETSPEILSAYQYRVVNREEQPIAGLPQKGELAIQPSLGVGYQLVGNQESSYWTINNERFRDEREIPRDKPANEIRIFLLGGSAAFGQWLTSQNDTLSHYLERRINERLEQQQRSPEKYRPPSLPFDATGRANALALPPRIRSGDYRVINAAVPGYASGNELAQLALRILPYKPDVVVLLDGYEDVMLPHEQEAVQIPQMEEFLNDPPAHFWAYLTQPVTRFFSNTTLLQAIANLFGQPPSAYEQRSLVLVGDDSQPLVDHLPTNEEELEQRLTRYRQNIVQMVQLCAGANVPLVVALQPEITGISEEQLNLEVKAEEKAIVEQLGQDYVEGARQAFRRLGEVNDQIGAAFPRNVKILNYYQLFDRLSDVAFQDAVHLNAKGNSTLAERFYNAITTLPRIQVQIEDPLVR</sequence>
<dbReference type="SUPFAM" id="SSF52266">
    <property type="entry name" value="SGNH hydrolase"/>
    <property type="match status" value="1"/>
</dbReference>
<keyword evidence="1" id="KW-1133">Transmembrane helix</keyword>
<keyword evidence="3" id="KW-1185">Reference proteome</keyword>
<dbReference type="InterPro" id="IPR036514">
    <property type="entry name" value="SGNH_hydro_sf"/>
</dbReference>
<keyword evidence="1" id="KW-0812">Transmembrane</keyword>
<name>A0ABT3LBY5_9CYAN</name>
<dbReference type="Pfam" id="PF00657">
    <property type="entry name" value="Lipase_GDSL"/>
    <property type="match status" value="1"/>
</dbReference>
<protein>
    <submittedName>
        <fullName evidence="2">SGNH/GDSL hydrolase family protein</fullName>
    </submittedName>
</protein>
<keyword evidence="2" id="KW-0378">Hydrolase</keyword>
<dbReference type="PANTHER" id="PTHR30383">
    <property type="entry name" value="THIOESTERASE 1/PROTEASE 1/LYSOPHOSPHOLIPASE L1"/>
    <property type="match status" value="1"/>
</dbReference>